<feature type="transmembrane region" description="Helical" evidence="5">
    <location>
        <begin position="248"/>
        <end position="266"/>
    </location>
</feature>
<evidence type="ECO:0000256" key="2">
    <source>
        <dbReference type="ARBA" id="ARBA00022692"/>
    </source>
</evidence>
<feature type="transmembrane region" description="Helical" evidence="5">
    <location>
        <begin position="189"/>
        <end position="207"/>
    </location>
</feature>
<dbReference type="PANTHER" id="PTHR10361:SF24">
    <property type="entry name" value="P3 PROTEIN"/>
    <property type="match status" value="1"/>
</dbReference>
<dbReference type="EMBL" id="SHKP01000004">
    <property type="protein sequence ID" value="RZU03042.1"/>
    <property type="molecule type" value="Genomic_DNA"/>
</dbReference>
<dbReference type="InterPro" id="IPR004710">
    <property type="entry name" value="Bilac:Na_transpt"/>
</dbReference>
<comment type="subcellular location">
    <subcellularLocation>
        <location evidence="1">Membrane</location>
        <topology evidence="1">Multi-pass membrane protein</topology>
    </subcellularLocation>
</comment>
<dbReference type="OrthoDB" id="9806785at2"/>
<dbReference type="InterPro" id="IPR038770">
    <property type="entry name" value="Na+/solute_symporter_sf"/>
</dbReference>
<feature type="transmembrane region" description="Helical" evidence="5">
    <location>
        <begin position="108"/>
        <end position="130"/>
    </location>
</feature>
<protein>
    <submittedName>
        <fullName evidence="6">BASS family bile acid:Na+ symporter</fullName>
    </submittedName>
</protein>
<dbReference type="Pfam" id="PF01758">
    <property type="entry name" value="SBF"/>
    <property type="match status" value="1"/>
</dbReference>
<gene>
    <name evidence="6" type="ORF">EV670_1075</name>
</gene>
<dbReference type="AlphaFoldDB" id="A0A4Q7W1A6"/>
<accession>A0A4Q7W1A6</accession>
<keyword evidence="2 5" id="KW-0812">Transmembrane</keyword>
<dbReference type="PANTHER" id="PTHR10361">
    <property type="entry name" value="SODIUM-BILE ACID COTRANSPORTER"/>
    <property type="match status" value="1"/>
</dbReference>
<proteinExistence type="predicted"/>
<keyword evidence="7" id="KW-1185">Reference proteome</keyword>
<keyword evidence="4 5" id="KW-0472">Membrane</keyword>
<evidence type="ECO:0000256" key="4">
    <source>
        <dbReference type="ARBA" id="ARBA00023136"/>
    </source>
</evidence>
<organism evidence="6 7">
    <name type="scientific">Rivibacter subsaxonicus</name>
    <dbReference type="NCBI Taxonomy" id="457575"/>
    <lineage>
        <taxon>Bacteria</taxon>
        <taxon>Pseudomonadati</taxon>
        <taxon>Pseudomonadota</taxon>
        <taxon>Betaproteobacteria</taxon>
        <taxon>Burkholderiales</taxon>
        <taxon>Rivibacter</taxon>
    </lineage>
</organism>
<feature type="transmembrane region" description="Helical" evidence="5">
    <location>
        <begin position="52"/>
        <end position="72"/>
    </location>
</feature>
<comment type="caution">
    <text evidence="6">The sequence shown here is derived from an EMBL/GenBank/DDBJ whole genome shotgun (WGS) entry which is preliminary data.</text>
</comment>
<dbReference type="InterPro" id="IPR002657">
    <property type="entry name" value="BilAc:Na_symport/Acr3"/>
</dbReference>
<evidence type="ECO:0000256" key="5">
    <source>
        <dbReference type="SAM" id="Phobius"/>
    </source>
</evidence>
<evidence type="ECO:0000256" key="1">
    <source>
        <dbReference type="ARBA" id="ARBA00004141"/>
    </source>
</evidence>
<feature type="transmembrane region" description="Helical" evidence="5">
    <location>
        <begin position="272"/>
        <end position="293"/>
    </location>
</feature>
<feature type="transmembrane region" description="Helical" evidence="5">
    <location>
        <begin position="20"/>
        <end position="40"/>
    </location>
</feature>
<sequence>MVARGGADRIGAMQIDFVSLVLLPAALAFIMFSLGLGLTGGDFARIVRQPRALLVGMLCHFVLLPLAAYALIRLFGITGAFAVGFMILAACPTGTTSNLLTFLARGDVALALSFTAVASVLTIFTLPLIVSWSLQQFMGGGRAVSAPAGPMMAQVFLILGVPVALGMLMRRLKPQSALRLEPVATKVSTVLFIVIVLLAVIKNWVLLTANFATLAPMAVVLNLSMLACGFAVAWLARLSRRQSITLGIESAVQNATLALVIASTVLQDEAMAIPGAIYGVLMYAGGLLFAFVARRFVDTPVAAAPSVHAA</sequence>
<evidence type="ECO:0000256" key="3">
    <source>
        <dbReference type="ARBA" id="ARBA00022989"/>
    </source>
</evidence>
<dbReference type="Proteomes" id="UP000293671">
    <property type="component" value="Unassembled WGS sequence"/>
</dbReference>
<reference evidence="6 7" key="1">
    <citation type="submission" date="2019-02" db="EMBL/GenBank/DDBJ databases">
        <title>Genomic Encyclopedia of Type Strains, Phase IV (KMG-IV): sequencing the most valuable type-strain genomes for metagenomic binning, comparative biology and taxonomic classification.</title>
        <authorList>
            <person name="Goeker M."/>
        </authorList>
    </citation>
    <scope>NUCLEOTIDE SEQUENCE [LARGE SCALE GENOMIC DNA]</scope>
    <source>
        <strain evidence="6 7">DSM 19570</strain>
    </source>
</reference>
<keyword evidence="3 5" id="KW-1133">Transmembrane helix</keyword>
<evidence type="ECO:0000313" key="6">
    <source>
        <dbReference type="EMBL" id="RZU03042.1"/>
    </source>
</evidence>
<evidence type="ECO:0000313" key="7">
    <source>
        <dbReference type="Proteomes" id="UP000293671"/>
    </source>
</evidence>
<feature type="transmembrane region" description="Helical" evidence="5">
    <location>
        <begin position="150"/>
        <end position="168"/>
    </location>
</feature>
<name>A0A4Q7W1A6_9BURK</name>
<dbReference type="Gene3D" id="1.20.1530.20">
    <property type="match status" value="1"/>
</dbReference>
<feature type="transmembrane region" description="Helical" evidence="5">
    <location>
        <begin position="78"/>
        <end position="101"/>
    </location>
</feature>
<feature type="transmembrane region" description="Helical" evidence="5">
    <location>
        <begin position="213"/>
        <end position="236"/>
    </location>
</feature>
<dbReference type="GO" id="GO:0016020">
    <property type="term" value="C:membrane"/>
    <property type="evidence" value="ECO:0007669"/>
    <property type="project" value="UniProtKB-SubCell"/>
</dbReference>